<evidence type="ECO:0000313" key="9">
    <source>
        <dbReference type="EMBL" id="MBU3028497.1"/>
    </source>
</evidence>
<keyword evidence="4 7" id="KW-0812">Transmembrane</keyword>
<dbReference type="Proteomes" id="UP001166191">
    <property type="component" value="Unassembled WGS sequence"/>
</dbReference>
<name>A0ABS6AEG0_9RHOB</name>
<keyword evidence="10" id="KW-1185">Reference proteome</keyword>
<protein>
    <recommendedName>
        <fullName evidence="7">TRAP transporter small permease protein</fullName>
    </recommendedName>
</protein>
<dbReference type="RefSeq" id="WP_216031202.1">
    <property type="nucleotide sequence ID" value="NZ_JAHKNG010000001.1"/>
</dbReference>
<feature type="domain" description="Tripartite ATP-independent periplasmic transporters DctQ component" evidence="8">
    <location>
        <begin position="4"/>
        <end position="84"/>
    </location>
</feature>
<evidence type="ECO:0000256" key="4">
    <source>
        <dbReference type="ARBA" id="ARBA00022692"/>
    </source>
</evidence>
<evidence type="ECO:0000256" key="5">
    <source>
        <dbReference type="ARBA" id="ARBA00022989"/>
    </source>
</evidence>
<keyword evidence="5 7" id="KW-1133">Transmembrane helix</keyword>
<evidence type="ECO:0000256" key="7">
    <source>
        <dbReference type="RuleBase" id="RU369079"/>
    </source>
</evidence>
<dbReference type="InterPro" id="IPR055348">
    <property type="entry name" value="DctQ"/>
</dbReference>
<keyword evidence="3" id="KW-1003">Cell membrane</keyword>
<evidence type="ECO:0000313" key="10">
    <source>
        <dbReference type="Proteomes" id="UP001166191"/>
    </source>
</evidence>
<comment type="caution">
    <text evidence="7">Lacks conserved residue(s) required for the propagation of feature annotation.</text>
</comment>
<evidence type="ECO:0000256" key="6">
    <source>
        <dbReference type="ARBA" id="ARBA00023136"/>
    </source>
</evidence>
<keyword evidence="7" id="KW-0997">Cell inner membrane</keyword>
<evidence type="ECO:0000259" key="8">
    <source>
        <dbReference type="Pfam" id="PF04290"/>
    </source>
</evidence>
<accession>A0ABS6AEG0</accession>
<comment type="function">
    <text evidence="7">Part of the tripartite ATP-independent periplasmic (TRAP) transport system.</text>
</comment>
<comment type="subunit">
    <text evidence="7">The complex comprises the extracytoplasmic solute receptor protein and the two transmembrane proteins.</text>
</comment>
<comment type="subcellular location">
    <subcellularLocation>
        <location evidence="7">Cell inner membrane</location>
        <topology evidence="7">Multi-pass membrane protein</topology>
    </subcellularLocation>
    <subcellularLocation>
        <location evidence="1">Cell membrane</location>
        <topology evidence="1">Multi-pass membrane protein</topology>
    </subcellularLocation>
</comment>
<keyword evidence="2 7" id="KW-0813">Transport</keyword>
<feature type="transmembrane region" description="Helical" evidence="7">
    <location>
        <begin position="20"/>
        <end position="41"/>
    </location>
</feature>
<proteinExistence type="inferred from homology"/>
<dbReference type="Pfam" id="PF04290">
    <property type="entry name" value="DctQ"/>
    <property type="match status" value="1"/>
</dbReference>
<gene>
    <name evidence="9" type="ORF">KNW02_00010</name>
</gene>
<dbReference type="EMBL" id="JAHKNG010000001">
    <property type="protein sequence ID" value="MBU3028497.1"/>
    <property type="molecule type" value="Genomic_DNA"/>
</dbReference>
<comment type="caution">
    <text evidence="9">The sequence shown here is derived from an EMBL/GenBank/DDBJ whole genome shotgun (WGS) entry which is preliminary data.</text>
</comment>
<keyword evidence="6 7" id="KW-0472">Membrane</keyword>
<evidence type="ECO:0000256" key="3">
    <source>
        <dbReference type="ARBA" id="ARBA00022475"/>
    </source>
</evidence>
<organism evidence="9 10">
    <name type="scientific">Paracoccus marinaquae</name>
    <dbReference type="NCBI Taxonomy" id="2841926"/>
    <lineage>
        <taxon>Bacteria</taxon>
        <taxon>Pseudomonadati</taxon>
        <taxon>Pseudomonadota</taxon>
        <taxon>Alphaproteobacteria</taxon>
        <taxon>Rhodobacterales</taxon>
        <taxon>Paracoccaceae</taxon>
        <taxon>Paracoccus</taxon>
    </lineage>
</organism>
<comment type="similarity">
    <text evidence="7">Belongs to the TRAP transporter small permease family.</text>
</comment>
<evidence type="ECO:0000256" key="1">
    <source>
        <dbReference type="ARBA" id="ARBA00004651"/>
    </source>
</evidence>
<feature type="transmembrane region" description="Helical" evidence="7">
    <location>
        <begin position="62"/>
        <end position="85"/>
    </location>
</feature>
<sequence length="94" mass="10519">MGRIRYTEFLTLPPRHVTAAIDWFWLFAFASGWAILCYFMVQGMIEIHEYGDRTTLMSLPLWWAYAPAVLGSAGASLIAFAQVLVPSTFTAVEG</sequence>
<evidence type="ECO:0000256" key="2">
    <source>
        <dbReference type="ARBA" id="ARBA00022448"/>
    </source>
</evidence>
<reference evidence="9" key="1">
    <citation type="submission" date="2021-06" db="EMBL/GenBank/DDBJ databases">
        <title>Paracoccus bacterium XHP0099 sp. nov., isolated from the surface waters of the Yellow Sea.</title>
        <authorList>
            <person name="Xue H."/>
            <person name="Zhang D."/>
        </authorList>
    </citation>
    <scope>NUCLEOTIDE SEQUENCE</scope>
    <source>
        <strain evidence="9">XHP0099</strain>
    </source>
</reference>